<reference evidence="1 2" key="1">
    <citation type="submission" date="2021-04" db="EMBL/GenBank/DDBJ databases">
        <authorList>
            <person name="De Guttry C."/>
            <person name="Zahm M."/>
            <person name="Klopp C."/>
            <person name="Cabau C."/>
            <person name="Louis A."/>
            <person name="Berthelot C."/>
            <person name="Parey E."/>
            <person name="Roest Crollius H."/>
            <person name="Montfort J."/>
            <person name="Robinson-Rechavi M."/>
            <person name="Bucao C."/>
            <person name="Bouchez O."/>
            <person name="Gislard M."/>
            <person name="Lluch J."/>
            <person name="Milhes M."/>
            <person name="Lampietro C."/>
            <person name="Lopez Roques C."/>
            <person name="Donnadieu C."/>
            <person name="Braasch I."/>
            <person name="Desvignes T."/>
            <person name="Postlethwait J."/>
            <person name="Bobe J."/>
            <person name="Wedekind C."/>
            <person name="Guiguen Y."/>
        </authorList>
    </citation>
    <scope>NUCLEOTIDE SEQUENCE [LARGE SCALE GENOMIC DNA]</scope>
    <source>
        <strain evidence="1">Cs_M1</strain>
        <tissue evidence="1">Blood</tissue>
    </source>
</reference>
<comment type="caution">
    <text evidence="1">The sequence shown here is derived from an EMBL/GenBank/DDBJ whole genome shotgun (WGS) entry which is preliminary data.</text>
</comment>
<keyword evidence="2" id="KW-1185">Reference proteome</keyword>
<evidence type="ECO:0000313" key="2">
    <source>
        <dbReference type="Proteomes" id="UP001356427"/>
    </source>
</evidence>
<organism evidence="1 2">
    <name type="scientific">Coregonus suidteri</name>
    <dbReference type="NCBI Taxonomy" id="861788"/>
    <lineage>
        <taxon>Eukaryota</taxon>
        <taxon>Metazoa</taxon>
        <taxon>Chordata</taxon>
        <taxon>Craniata</taxon>
        <taxon>Vertebrata</taxon>
        <taxon>Euteleostomi</taxon>
        <taxon>Actinopterygii</taxon>
        <taxon>Neopterygii</taxon>
        <taxon>Teleostei</taxon>
        <taxon>Protacanthopterygii</taxon>
        <taxon>Salmoniformes</taxon>
        <taxon>Salmonidae</taxon>
        <taxon>Coregoninae</taxon>
        <taxon>Coregonus</taxon>
    </lineage>
</organism>
<name>A0AAN8LTC8_9TELE</name>
<gene>
    <name evidence="1" type="ORF">J4Q44_G00111260</name>
</gene>
<dbReference type="Proteomes" id="UP001356427">
    <property type="component" value="Unassembled WGS sequence"/>
</dbReference>
<protein>
    <submittedName>
        <fullName evidence="1">Uncharacterized protein</fullName>
    </submittedName>
</protein>
<dbReference type="EMBL" id="JAGTTL010000009">
    <property type="protein sequence ID" value="KAK6317835.1"/>
    <property type="molecule type" value="Genomic_DNA"/>
</dbReference>
<evidence type="ECO:0000313" key="1">
    <source>
        <dbReference type="EMBL" id="KAK6317835.1"/>
    </source>
</evidence>
<sequence>MDIPTNPEHLRRSSRQPLSCVWRAIYPPSTIDYVCSFAKKHAVPVWYEPTDCDKACKPFLSDSWKALAYTSPTWLS</sequence>
<dbReference type="AlphaFoldDB" id="A0AAN8LTC8"/>
<accession>A0AAN8LTC8</accession>
<proteinExistence type="predicted"/>